<gene>
    <name evidence="13" type="ORF">Lupro_03960</name>
</gene>
<dbReference type="Proteomes" id="UP000059672">
    <property type="component" value="Chromosome"/>
</dbReference>
<keyword evidence="7" id="KW-0548">Nucleotidyltransferase</keyword>
<accession>A0A0X8G5L9</accession>
<evidence type="ECO:0000256" key="11">
    <source>
        <dbReference type="ARBA" id="ARBA00048366"/>
    </source>
</evidence>
<reference evidence="14" key="1">
    <citation type="submission" date="2015-12" db="EMBL/GenBank/DDBJ databases">
        <title>Complete genome sequence of Lutibacter profundus strain LP1.</title>
        <authorList>
            <person name="Wissuwa J."/>
            <person name="Le Moine Bauer S."/>
            <person name="Stokke R."/>
            <person name="Dahle H."/>
            <person name="Steen I.H."/>
        </authorList>
    </citation>
    <scope>NUCLEOTIDE SEQUENCE [LARGE SCALE GENOMIC DNA]</scope>
    <source>
        <strain evidence="14">LP1</strain>
    </source>
</reference>
<comment type="subcellular location">
    <subcellularLocation>
        <location evidence="1">Cytoplasm</location>
    </subcellularLocation>
</comment>
<evidence type="ECO:0000256" key="8">
    <source>
        <dbReference type="ARBA" id="ARBA00022741"/>
    </source>
</evidence>
<keyword evidence="6" id="KW-0819">tRNA processing</keyword>
<dbReference type="PATRIC" id="fig|1622118.3.peg.838"/>
<dbReference type="GO" id="GO:0061710">
    <property type="term" value="F:L-threonylcarbamoyladenylate synthase"/>
    <property type="evidence" value="ECO:0007669"/>
    <property type="project" value="UniProtKB-EC"/>
</dbReference>
<evidence type="ECO:0000256" key="1">
    <source>
        <dbReference type="ARBA" id="ARBA00004496"/>
    </source>
</evidence>
<dbReference type="SUPFAM" id="SSF55821">
    <property type="entry name" value="YrdC/RibB"/>
    <property type="match status" value="1"/>
</dbReference>
<organism evidence="13 14">
    <name type="scientific">Lutibacter profundi</name>
    <dbReference type="NCBI Taxonomy" id="1622118"/>
    <lineage>
        <taxon>Bacteria</taxon>
        <taxon>Pseudomonadati</taxon>
        <taxon>Bacteroidota</taxon>
        <taxon>Flavobacteriia</taxon>
        <taxon>Flavobacteriales</taxon>
        <taxon>Flavobacteriaceae</taxon>
        <taxon>Lutibacter</taxon>
    </lineage>
</organism>
<dbReference type="GO" id="GO:0006450">
    <property type="term" value="P:regulation of translational fidelity"/>
    <property type="evidence" value="ECO:0007669"/>
    <property type="project" value="TreeGrafter"/>
</dbReference>
<dbReference type="GO" id="GO:0000049">
    <property type="term" value="F:tRNA binding"/>
    <property type="evidence" value="ECO:0007669"/>
    <property type="project" value="TreeGrafter"/>
</dbReference>
<evidence type="ECO:0000256" key="7">
    <source>
        <dbReference type="ARBA" id="ARBA00022695"/>
    </source>
</evidence>
<dbReference type="AlphaFoldDB" id="A0A0X8G5L9"/>
<dbReference type="PROSITE" id="PS51163">
    <property type="entry name" value="YRDC"/>
    <property type="match status" value="1"/>
</dbReference>
<dbReference type="GO" id="GO:0003725">
    <property type="term" value="F:double-stranded RNA binding"/>
    <property type="evidence" value="ECO:0007669"/>
    <property type="project" value="InterPro"/>
</dbReference>
<keyword evidence="4" id="KW-0963">Cytoplasm</keyword>
<evidence type="ECO:0000256" key="10">
    <source>
        <dbReference type="ARBA" id="ARBA00029774"/>
    </source>
</evidence>
<sequence length="187" mass="20861">MKNTEINKALEILKNKKILLYPTDTVWGIGCDATSKEAVKNIFKIKKRSESKSLIILVNNIEMLKRYISSISKEIINLLSKTNKPTTIIYKNPVGLAKNVVASDNTVAIRIVKQEFCNQLIAKFGKPIVSTSANISGTLTPKSFNEIDTSILDSVDYIVNLHREEINVKSSTILKVAENGELIVLRE</sequence>
<dbReference type="KEGG" id="lut:Lupro_03960"/>
<dbReference type="PANTHER" id="PTHR17490:SF16">
    <property type="entry name" value="THREONYLCARBAMOYL-AMP SYNTHASE"/>
    <property type="match status" value="1"/>
</dbReference>
<keyword evidence="9" id="KW-0067">ATP-binding</keyword>
<comment type="similarity">
    <text evidence="2">Belongs to the SUA5 family.</text>
</comment>
<evidence type="ECO:0000313" key="13">
    <source>
        <dbReference type="EMBL" id="AMC10458.1"/>
    </source>
</evidence>
<dbReference type="EC" id="2.7.7.87" evidence="3"/>
<dbReference type="PANTHER" id="PTHR17490">
    <property type="entry name" value="SUA5"/>
    <property type="match status" value="1"/>
</dbReference>
<dbReference type="NCBIfam" id="TIGR00057">
    <property type="entry name" value="L-threonylcarbamoyladenylate synthase"/>
    <property type="match status" value="1"/>
</dbReference>
<comment type="catalytic activity">
    <reaction evidence="11">
        <text>L-threonine + hydrogencarbonate + ATP = L-threonylcarbamoyladenylate + diphosphate + H2O</text>
        <dbReference type="Rhea" id="RHEA:36407"/>
        <dbReference type="ChEBI" id="CHEBI:15377"/>
        <dbReference type="ChEBI" id="CHEBI:17544"/>
        <dbReference type="ChEBI" id="CHEBI:30616"/>
        <dbReference type="ChEBI" id="CHEBI:33019"/>
        <dbReference type="ChEBI" id="CHEBI:57926"/>
        <dbReference type="ChEBI" id="CHEBI:73682"/>
        <dbReference type="EC" id="2.7.7.87"/>
    </reaction>
</comment>
<dbReference type="InterPro" id="IPR006070">
    <property type="entry name" value="Sua5-like_dom"/>
</dbReference>
<keyword evidence="5" id="KW-0808">Transferase</keyword>
<dbReference type="GO" id="GO:0008033">
    <property type="term" value="P:tRNA processing"/>
    <property type="evidence" value="ECO:0007669"/>
    <property type="project" value="UniProtKB-KW"/>
</dbReference>
<feature type="domain" description="YrdC-like" evidence="12">
    <location>
        <begin position="3"/>
        <end position="187"/>
    </location>
</feature>
<dbReference type="Pfam" id="PF01300">
    <property type="entry name" value="Sua5_yciO_yrdC"/>
    <property type="match status" value="1"/>
</dbReference>
<dbReference type="RefSeq" id="WP_068206489.1">
    <property type="nucleotide sequence ID" value="NZ_CP013355.1"/>
</dbReference>
<evidence type="ECO:0000256" key="4">
    <source>
        <dbReference type="ARBA" id="ARBA00022490"/>
    </source>
</evidence>
<evidence type="ECO:0000256" key="3">
    <source>
        <dbReference type="ARBA" id="ARBA00012584"/>
    </source>
</evidence>
<evidence type="ECO:0000313" key="14">
    <source>
        <dbReference type="Proteomes" id="UP000059672"/>
    </source>
</evidence>
<proteinExistence type="inferred from homology"/>
<dbReference type="STRING" id="1622118.Lupro_03960"/>
<dbReference type="Gene3D" id="3.90.870.10">
    <property type="entry name" value="DHBP synthase"/>
    <property type="match status" value="1"/>
</dbReference>
<dbReference type="InterPro" id="IPR050156">
    <property type="entry name" value="TC-AMP_synthase_SUA5"/>
</dbReference>
<evidence type="ECO:0000259" key="12">
    <source>
        <dbReference type="PROSITE" id="PS51163"/>
    </source>
</evidence>
<evidence type="ECO:0000256" key="6">
    <source>
        <dbReference type="ARBA" id="ARBA00022694"/>
    </source>
</evidence>
<protein>
    <recommendedName>
        <fullName evidence="10">L-threonylcarbamoyladenylate synthase</fullName>
        <ecNumber evidence="3">2.7.7.87</ecNumber>
    </recommendedName>
    <alternativeName>
        <fullName evidence="10">L-threonylcarbamoyladenylate synthase</fullName>
    </alternativeName>
</protein>
<dbReference type="OrthoDB" id="9814580at2"/>
<dbReference type="GO" id="GO:0005524">
    <property type="term" value="F:ATP binding"/>
    <property type="evidence" value="ECO:0007669"/>
    <property type="project" value="UniProtKB-KW"/>
</dbReference>
<name>A0A0X8G5L9_9FLAO</name>
<evidence type="ECO:0000256" key="5">
    <source>
        <dbReference type="ARBA" id="ARBA00022679"/>
    </source>
</evidence>
<evidence type="ECO:0000256" key="9">
    <source>
        <dbReference type="ARBA" id="ARBA00022840"/>
    </source>
</evidence>
<dbReference type="GO" id="GO:0005737">
    <property type="term" value="C:cytoplasm"/>
    <property type="evidence" value="ECO:0007669"/>
    <property type="project" value="UniProtKB-SubCell"/>
</dbReference>
<dbReference type="EMBL" id="CP013355">
    <property type="protein sequence ID" value="AMC10458.1"/>
    <property type="molecule type" value="Genomic_DNA"/>
</dbReference>
<dbReference type="InterPro" id="IPR017945">
    <property type="entry name" value="DHBP_synth_RibB-like_a/b_dom"/>
</dbReference>
<evidence type="ECO:0000256" key="2">
    <source>
        <dbReference type="ARBA" id="ARBA00007663"/>
    </source>
</evidence>
<reference evidence="13 14" key="2">
    <citation type="journal article" date="2016" name="Int. J. Syst. Evol. Microbiol.">
        <title>Lutibacter profundi sp. nov., isolated from a deep-sea hydrothermal system on the Arctic Mid-Ocean Ridge and emended description of the genus Lutibacter.</title>
        <authorList>
            <person name="Le Moine Bauer S."/>
            <person name="Roalkvam I."/>
            <person name="Steen I.H."/>
            <person name="Dahle H."/>
        </authorList>
    </citation>
    <scope>NUCLEOTIDE SEQUENCE [LARGE SCALE GENOMIC DNA]</scope>
    <source>
        <strain evidence="13 14">LP1</strain>
    </source>
</reference>
<keyword evidence="8" id="KW-0547">Nucleotide-binding</keyword>
<keyword evidence="14" id="KW-1185">Reference proteome</keyword>